<dbReference type="Gene3D" id="1.10.10.60">
    <property type="entry name" value="Homeodomain-like"/>
    <property type="match status" value="1"/>
</dbReference>
<organism evidence="5 6">
    <name type="scientific">Araneus ventricosus</name>
    <name type="common">Orbweaver spider</name>
    <name type="synonym">Epeira ventricosa</name>
    <dbReference type="NCBI Taxonomy" id="182803"/>
    <lineage>
        <taxon>Eukaryota</taxon>
        <taxon>Metazoa</taxon>
        <taxon>Ecdysozoa</taxon>
        <taxon>Arthropoda</taxon>
        <taxon>Chelicerata</taxon>
        <taxon>Arachnida</taxon>
        <taxon>Araneae</taxon>
        <taxon>Araneomorphae</taxon>
        <taxon>Entelegynae</taxon>
        <taxon>Araneoidea</taxon>
        <taxon>Araneidae</taxon>
        <taxon>Araneus</taxon>
    </lineage>
</organism>
<evidence type="ECO:0000256" key="1">
    <source>
        <dbReference type="ARBA" id="ARBA00004123"/>
    </source>
</evidence>
<comment type="caution">
    <text evidence="5">The sequence shown here is derived from an EMBL/GenBank/DDBJ whole genome shotgun (WGS) entry which is preliminary data.</text>
</comment>
<accession>A0A4Y2JB92</accession>
<feature type="region of interest" description="Disordered" evidence="3">
    <location>
        <begin position="1"/>
        <end position="45"/>
    </location>
</feature>
<dbReference type="GO" id="GO:0005634">
    <property type="term" value="C:nucleus"/>
    <property type="evidence" value="ECO:0007669"/>
    <property type="project" value="UniProtKB-SubCell"/>
</dbReference>
<sequence length="96" mass="10801">MTLSKSKAPNKTLAQKEENKDKILSSENGTGKYRKRTRGSDNPDVDGCVLKWFKEARDRNIPISGHIMRAKAEQFASALGKQDFKASTGWLNLFKD</sequence>
<dbReference type="PANTHER" id="PTHR19303:SF73">
    <property type="entry name" value="PROTEIN PDC2"/>
    <property type="match status" value="1"/>
</dbReference>
<feature type="compositionally biased region" description="Polar residues" evidence="3">
    <location>
        <begin position="1"/>
        <end position="13"/>
    </location>
</feature>
<dbReference type="PROSITE" id="PS51253">
    <property type="entry name" value="HTH_CENPB"/>
    <property type="match status" value="1"/>
</dbReference>
<proteinExistence type="predicted"/>
<protein>
    <recommendedName>
        <fullName evidence="4">HTH CENPB-type domain-containing protein</fullName>
    </recommendedName>
</protein>
<evidence type="ECO:0000256" key="2">
    <source>
        <dbReference type="ARBA" id="ARBA00023125"/>
    </source>
</evidence>
<evidence type="ECO:0000256" key="3">
    <source>
        <dbReference type="SAM" id="MobiDB-lite"/>
    </source>
</evidence>
<dbReference type="InterPro" id="IPR050863">
    <property type="entry name" value="CenT-Element_Derived"/>
</dbReference>
<dbReference type="Proteomes" id="UP000499080">
    <property type="component" value="Unassembled WGS sequence"/>
</dbReference>
<evidence type="ECO:0000259" key="4">
    <source>
        <dbReference type="PROSITE" id="PS51253"/>
    </source>
</evidence>
<reference evidence="5 6" key="1">
    <citation type="journal article" date="2019" name="Sci. Rep.">
        <title>Orb-weaving spider Araneus ventricosus genome elucidates the spidroin gene catalogue.</title>
        <authorList>
            <person name="Kono N."/>
            <person name="Nakamura H."/>
            <person name="Ohtoshi R."/>
            <person name="Moran D.A.P."/>
            <person name="Shinohara A."/>
            <person name="Yoshida Y."/>
            <person name="Fujiwara M."/>
            <person name="Mori M."/>
            <person name="Tomita M."/>
            <person name="Arakawa K."/>
        </authorList>
    </citation>
    <scope>NUCLEOTIDE SEQUENCE [LARGE SCALE GENOMIC DNA]</scope>
</reference>
<dbReference type="AlphaFoldDB" id="A0A4Y2JB92"/>
<evidence type="ECO:0000313" key="6">
    <source>
        <dbReference type="Proteomes" id="UP000499080"/>
    </source>
</evidence>
<dbReference type="EMBL" id="BGPR01003373">
    <property type="protein sequence ID" value="GBM87320.1"/>
    <property type="molecule type" value="Genomic_DNA"/>
</dbReference>
<keyword evidence="6" id="KW-1185">Reference proteome</keyword>
<dbReference type="PANTHER" id="PTHR19303">
    <property type="entry name" value="TRANSPOSON"/>
    <property type="match status" value="1"/>
</dbReference>
<feature type="domain" description="HTH CENPB-type" evidence="4">
    <location>
        <begin position="33"/>
        <end position="96"/>
    </location>
</feature>
<dbReference type="OrthoDB" id="6507055at2759"/>
<dbReference type="GO" id="GO:0003677">
    <property type="term" value="F:DNA binding"/>
    <property type="evidence" value="ECO:0007669"/>
    <property type="project" value="UniProtKB-KW"/>
</dbReference>
<dbReference type="Pfam" id="PF03221">
    <property type="entry name" value="HTH_Tnp_Tc5"/>
    <property type="match status" value="1"/>
</dbReference>
<dbReference type="SUPFAM" id="SSF46689">
    <property type="entry name" value="Homeodomain-like"/>
    <property type="match status" value="1"/>
</dbReference>
<dbReference type="InterPro" id="IPR009057">
    <property type="entry name" value="Homeodomain-like_sf"/>
</dbReference>
<feature type="compositionally biased region" description="Basic and acidic residues" evidence="3">
    <location>
        <begin position="14"/>
        <end position="24"/>
    </location>
</feature>
<keyword evidence="2" id="KW-0238">DNA-binding</keyword>
<comment type="subcellular location">
    <subcellularLocation>
        <location evidence="1">Nucleus</location>
    </subcellularLocation>
</comment>
<dbReference type="SMART" id="SM00674">
    <property type="entry name" value="CENPB"/>
    <property type="match status" value="1"/>
</dbReference>
<evidence type="ECO:0000313" key="5">
    <source>
        <dbReference type="EMBL" id="GBM87320.1"/>
    </source>
</evidence>
<name>A0A4Y2JB92_ARAVE</name>
<dbReference type="InterPro" id="IPR006600">
    <property type="entry name" value="HTH_CenpB_DNA-bd_dom"/>
</dbReference>
<gene>
    <name evidence="5" type="ORF">AVEN_53501_1</name>
</gene>